<organism evidence="2 3">
    <name type="scientific">Streptomyces graminofaciens</name>
    <dbReference type="NCBI Taxonomy" id="68212"/>
    <lineage>
        <taxon>Bacteria</taxon>
        <taxon>Bacillati</taxon>
        <taxon>Actinomycetota</taxon>
        <taxon>Actinomycetes</taxon>
        <taxon>Kitasatosporales</taxon>
        <taxon>Streptomycetaceae</taxon>
        <taxon>Streptomyces</taxon>
    </lineage>
</organism>
<accession>A0ABM7FHK8</accession>
<reference evidence="2 3" key="1">
    <citation type="journal article" date="2010" name="ChemBioChem">
        <title>Cloning and characterization of the biosynthetic gene cluster of 16-membered macrolide antibiotic FD-891: involvement of a dual functional cytochrome P450 monooxygenase catalyzing epoxidation and hydroxylation.</title>
        <authorList>
            <person name="Kudo F."/>
            <person name="Motegi A."/>
            <person name="Mizoue K."/>
            <person name="Eguchi T."/>
        </authorList>
    </citation>
    <scope>NUCLEOTIDE SEQUENCE [LARGE SCALE GENOMIC DNA]</scope>
    <source>
        <strain evidence="2 3">A-8890</strain>
    </source>
</reference>
<evidence type="ECO:0000313" key="2">
    <source>
        <dbReference type="EMBL" id="BBC35905.1"/>
    </source>
</evidence>
<sequence length="119" mass="13234">MDEEDLRALGRALTPRHPPPRRLGGHRERGEPRRVRRPVDRTVAVLALAPDEDVETLAAALTPDRFAGGTRRVTLSDSEYAAYDRFADRLAAAAMTGQFMGDRALFRSRYRPTEAGGDE</sequence>
<evidence type="ECO:0000313" key="3">
    <source>
        <dbReference type="Proteomes" id="UP001321542"/>
    </source>
</evidence>
<keyword evidence="3" id="KW-1185">Reference proteome</keyword>
<evidence type="ECO:0000256" key="1">
    <source>
        <dbReference type="SAM" id="MobiDB-lite"/>
    </source>
</evidence>
<feature type="compositionally biased region" description="Basic and acidic residues" evidence="1">
    <location>
        <begin position="25"/>
        <end position="36"/>
    </location>
</feature>
<dbReference type="Proteomes" id="UP001321542">
    <property type="component" value="Chromosome"/>
</dbReference>
<dbReference type="RefSeq" id="WP_286256224.1">
    <property type="nucleotide sequence ID" value="NZ_AP018448.1"/>
</dbReference>
<protein>
    <submittedName>
        <fullName evidence="2">Uncharacterized protein</fullName>
    </submittedName>
</protein>
<reference evidence="2 3" key="2">
    <citation type="journal article" date="2023" name="ChemBioChem">
        <title>Acyltransferase Domain Exchange between Two Independent Type I Polyketide Synthases in the Same Producer Strain of Macrolide Antibiotics.</title>
        <authorList>
            <person name="Kudo F."/>
            <person name="Kishikawa K."/>
            <person name="Tsuboi K."/>
            <person name="Kido T."/>
            <person name="Usui T."/>
            <person name="Hashimoto J."/>
            <person name="Shin-Ya K."/>
            <person name="Miyanaga A."/>
            <person name="Eguchi T."/>
        </authorList>
    </citation>
    <scope>NUCLEOTIDE SEQUENCE [LARGE SCALE GENOMIC DNA]</scope>
    <source>
        <strain evidence="2 3">A-8890</strain>
    </source>
</reference>
<dbReference type="EMBL" id="AP018448">
    <property type="protein sequence ID" value="BBC35905.1"/>
    <property type="molecule type" value="Genomic_DNA"/>
</dbReference>
<proteinExistence type="predicted"/>
<name>A0ABM7FHK8_9ACTN</name>
<feature type="region of interest" description="Disordered" evidence="1">
    <location>
        <begin position="1"/>
        <end position="36"/>
    </location>
</feature>
<gene>
    <name evidence="2" type="ORF">SGFS_071990</name>
</gene>